<evidence type="ECO:0000313" key="1">
    <source>
        <dbReference type="EMBL" id="CAI4060512.1"/>
    </source>
</evidence>
<accession>A0AA35JI63</accession>
<dbReference type="OrthoDB" id="4050897at2759"/>
<keyword evidence="2" id="KW-1185">Reference proteome</keyword>
<name>A0AA35JI63_SACK1</name>
<dbReference type="Proteomes" id="UP001162087">
    <property type="component" value="Chromosome 5"/>
</dbReference>
<sequence length="118" mass="13373">MNPLRLYYTNLELVENQSKNTGHDVYHYPFVVNEGLNSSSISNEYGNQIMDSFWNTSPDSYCTYDEGDSRAIFESGLSTPPTKQRFHDDVNTSDTNTPAGSSASYAHEPFDFKSIKLR</sequence>
<proteinExistence type="predicted"/>
<gene>
    <name evidence="1" type="primary">SKDI05G2050</name>
    <name evidence="1" type="ORF">SKDI_05G2050</name>
</gene>
<protein>
    <submittedName>
        <fullName evidence="1">Uncharacterized protein</fullName>
    </submittedName>
</protein>
<evidence type="ECO:0000313" key="2">
    <source>
        <dbReference type="Proteomes" id="UP001162087"/>
    </source>
</evidence>
<organism evidence="1 2">
    <name type="scientific">Saccharomyces kudriavzevii (strain ATCC MYA-4449 / AS 2.2408 / CBS 8840 / NBRC 1802 / NCYC 2889)</name>
    <name type="common">Yeast</name>
    <dbReference type="NCBI Taxonomy" id="226230"/>
    <lineage>
        <taxon>Eukaryota</taxon>
        <taxon>Fungi</taxon>
        <taxon>Dikarya</taxon>
        <taxon>Ascomycota</taxon>
        <taxon>Saccharomycotina</taxon>
        <taxon>Saccharomycetes</taxon>
        <taxon>Saccharomycetales</taxon>
        <taxon>Saccharomycetaceae</taxon>
        <taxon>Saccharomyces</taxon>
    </lineage>
</organism>
<dbReference type="EMBL" id="OX365900">
    <property type="protein sequence ID" value="CAI4060512.1"/>
    <property type="molecule type" value="Genomic_DNA"/>
</dbReference>
<reference evidence="1" key="1">
    <citation type="submission" date="2022-10" db="EMBL/GenBank/DDBJ databases">
        <authorList>
            <person name="Byrne P K."/>
        </authorList>
    </citation>
    <scope>NUCLEOTIDE SEQUENCE</scope>
    <source>
        <strain evidence="1">IFO1802</strain>
    </source>
</reference>